<proteinExistence type="predicted"/>
<dbReference type="EMBL" id="JBEHEF010000004">
    <property type="protein sequence ID" value="MEQ9937510.1"/>
    <property type="molecule type" value="Genomic_DNA"/>
</dbReference>
<keyword evidence="3" id="KW-1185">Reference proteome</keyword>
<dbReference type="NCBIfam" id="TIGR04366">
    <property type="entry name" value="cupin_WbuC"/>
    <property type="match status" value="1"/>
</dbReference>
<dbReference type="InterPro" id="IPR027565">
    <property type="entry name" value="Cupin_WbuC"/>
</dbReference>
<evidence type="ECO:0000313" key="3">
    <source>
        <dbReference type="Proteomes" id="UP001463408"/>
    </source>
</evidence>
<dbReference type="InterPro" id="IPR046058">
    <property type="entry name" value="WbuC_cupin"/>
</dbReference>
<protein>
    <submittedName>
        <fullName evidence="2">WbuC family cupin fold metalloprotein</fullName>
    </submittedName>
</protein>
<evidence type="ECO:0000259" key="1">
    <source>
        <dbReference type="Pfam" id="PF19480"/>
    </source>
</evidence>
<dbReference type="InterPro" id="IPR011051">
    <property type="entry name" value="RmlC_Cupin_sf"/>
</dbReference>
<dbReference type="Pfam" id="PF19480">
    <property type="entry name" value="DUF6016"/>
    <property type="match status" value="1"/>
</dbReference>
<dbReference type="Proteomes" id="UP001463408">
    <property type="component" value="Unassembled WGS sequence"/>
</dbReference>
<dbReference type="SUPFAM" id="SSF51182">
    <property type="entry name" value="RmlC-like cupins"/>
    <property type="match status" value="1"/>
</dbReference>
<organism evidence="2 3">
    <name type="scientific">Pectobacterium polonicum</name>
    <dbReference type="NCBI Taxonomy" id="2485124"/>
    <lineage>
        <taxon>Bacteria</taxon>
        <taxon>Pseudomonadati</taxon>
        <taxon>Pseudomonadota</taxon>
        <taxon>Gammaproteobacteria</taxon>
        <taxon>Enterobacterales</taxon>
        <taxon>Pectobacteriaceae</taxon>
        <taxon>Pectobacterium</taxon>
    </lineage>
</organism>
<sequence length="138" mass="16017">MRVFDKNFLSDVNKQASGNIRKRAHLNLHGDYNEKIQRLFISLIEGSFVEPHYHELPHQWEMFVVIEGVVEVIFYSQEGKELNKLIVGQGQDCCALEIHPFDIHSVRCLSKKALMLEVKEGPFNIEKAKVMVDFNNFN</sequence>
<dbReference type="RefSeq" id="WP_273855499.1">
    <property type="nucleotide sequence ID" value="NZ_JAQRNC010000002.1"/>
</dbReference>
<dbReference type="InterPro" id="IPR014710">
    <property type="entry name" value="RmlC-like_jellyroll"/>
</dbReference>
<comment type="caution">
    <text evidence="2">The sequence shown here is derived from an EMBL/GenBank/DDBJ whole genome shotgun (WGS) entry which is preliminary data.</text>
</comment>
<accession>A0ABV1P8L5</accession>
<reference evidence="2 3" key="1">
    <citation type="submission" date="2024-06" db="EMBL/GenBank/DDBJ databases">
        <title>Pangenomics to understand the prophage dynamics in the radiating lineages of P. brasiliense.</title>
        <authorList>
            <person name="Pardeshi L.A."/>
            <person name="Van Duivenbode I."/>
            <person name="Jonkheer E.M."/>
            <person name="Pel M.J.C."/>
            <person name="Kupczok A."/>
            <person name="De Ridder D."/>
            <person name="Smit S."/>
            <person name="Van Der Lee T.J."/>
        </authorList>
    </citation>
    <scope>NUCLEOTIDE SEQUENCE [LARGE SCALE GENOMIC DNA]</scope>
    <source>
        <strain evidence="2 3">PD 8607</strain>
    </source>
</reference>
<dbReference type="Gene3D" id="2.60.120.10">
    <property type="entry name" value="Jelly Rolls"/>
    <property type="match status" value="1"/>
</dbReference>
<gene>
    <name evidence="2" type="ORF">ABRQ07_07765</name>
</gene>
<name>A0ABV1P8L5_9GAMM</name>
<feature type="domain" description="Cupin fold metalloprotein WbuC cupin" evidence="1">
    <location>
        <begin position="4"/>
        <end position="84"/>
    </location>
</feature>
<evidence type="ECO:0000313" key="2">
    <source>
        <dbReference type="EMBL" id="MEQ9937510.1"/>
    </source>
</evidence>